<evidence type="ECO:0000313" key="3">
    <source>
        <dbReference type="Proteomes" id="UP000193200"/>
    </source>
</evidence>
<organism evidence="2 3">
    <name type="scientific">Oceanibacterium hippocampi</name>
    <dbReference type="NCBI Taxonomy" id="745714"/>
    <lineage>
        <taxon>Bacteria</taxon>
        <taxon>Pseudomonadati</taxon>
        <taxon>Pseudomonadota</taxon>
        <taxon>Alphaproteobacteria</taxon>
        <taxon>Sneathiellales</taxon>
        <taxon>Sneathiellaceae</taxon>
        <taxon>Oceanibacterium</taxon>
    </lineage>
</organism>
<dbReference type="Proteomes" id="UP000193200">
    <property type="component" value="Unassembled WGS sequence"/>
</dbReference>
<dbReference type="EMBL" id="FWFR01000008">
    <property type="protein sequence ID" value="SLN77527.1"/>
    <property type="molecule type" value="Genomic_DNA"/>
</dbReference>
<dbReference type="SMART" id="SM00318">
    <property type="entry name" value="SNc"/>
    <property type="match status" value="1"/>
</dbReference>
<dbReference type="InterPro" id="IPR016071">
    <property type="entry name" value="Staphylococal_nuclease_OB-fold"/>
</dbReference>
<dbReference type="SUPFAM" id="SSF50199">
    <property type="entry name" value="Staphylococcal nuclease"/>
    <property type="match status" value="1"/>
</dbReference>
<keyword evidence="3" id="KW-1185">Reference proteome</keyword>
<evidence type="ECO:0000259" key="1">
    <source>
        <dbReference type="SMART" id="SM00318"/>
    </source>
</evidence>
<proteinExistence type="predicted"/>
<dbReference type="Gene3D" id="2.40.50.90">
    <property type="match status" value="1"/>
</dbReference>
<evidence type="ECO:0000313" key="2">
    <source>
        <dbReference type="EMBL" id="SLN77527.1"/>
    </source>
</evidence>
<accession>A0A1Y5TZG8</accession>
<reference evidence="2 3" key="1">
    <citation type="submission" date="2017-03" db="EMBL/GenBank/DDBJ databases">
        <authorList>
            <person name="Afonso C.L."/>
            <person name="Miller P.J."/>
            <person name="Scott M.A."/>
            <person name="Spackman E."/>
            <person name="Goraichik I."/>
            <person name="Dimitrov K.M."/>
            <person name="Suarez D.L."/>
            <person name="Swayne D.E."/>
        </authorList>
    </citation>
    <scope>NUCLEOTIDE SEQUENCE [LARGE SCALE GENOMIC DNA]</scope>
    <source>
        <strain evidence="2 3">CECT 7691</strain>
    </source>
</reference>
<dbReference type="InParanoid" id="A0A1Y5TZG8"/>
<gene>
    <name evidence="2" type="ORF">OCH7691_04444</name>
</gene>
<sequence length="180" mass="19090">MFIVSAIFPSSRARVLVCRRLDTIIARAIQALPARFARIALLAGAVAVAGPALAQPAPAEPPLSAWAQVTRVIDGDTFRADVRIWIDLTLSTAVRVRGVDTPEIHGRCPAEKQGAARARDFAAAFLAAGPALLSDVENGKYAGRVVATVSVGGRDLAEALIAARLGRRYDGHGRRLGWCE</sequence>
<feature type="domain" description="TNase-like" evidence="1">
    <location>
        <begin position="67"/>
        <end position="180"/>
    </location>
</feature>
<protein>
    <recommendedName>
        <fullName evidence="1">TNase-like domain-containing protein</fullName>
    </recommendedName>
</protein>
<dbReference type="AlphaFoldDB" id="A0A1Y5TZG8"/>
<name>A0A1Y5TZG8_9PROT</name>
<dbReference type="Pfam" id="PF00565">
    <property type="entry name" value="SNase"/>
    <property type="match status" value="1"/>
</dbReference>
<dbReference type="InterPro" id="IPR035437">
    <property type="entry name" value="SNase_OB-fold_sf"/>
</dbReference>